<protein>
    <submittedName>
        <fullName evidence="8">Transporter substrate-binding domain-containing protein</fullName>
    </submittedName>
</protein>
<dbReference type="Gene3D" id="3.40.190.10">
    <property type="entry name" value="Periplasmic binding protein-like II"/>
    <property type="match status" value="2"/>
</dbReference>
<dbReference type="PROSITE" id="PS01039">
    <property type="entry name" value="SBP_BACTERIAL_3"/>
    <property type="match status" value="1"/>
</dbReference>
<gene>
    <name evidence="8" type="ORF">FPZ45_15265</name>
</gene>
<dbReference type="GO" id="GO:0016020">
    <property type="term" value="C:membrane"/>
    <property type="evidence" value="ECO:0007669"/>
    <property type="project" value="InterPro"/>
</dbReference>
<dbReference type="GO" id="GO:0030313">
    <property type="term" value="C:cell envelope"/>
    <property type="evidence" value="ECO:0007669"/>
    <property type="project" value="UniProtKB-SubCell"/>
</dbReference>
<dbReference type="SUPFAM" id="SSF53850">
    <property type="entry name" value="Periplasmic binding protein-like II"/>
    <property type="match status" value="1"/>
</dbReference>
<dbReference type="GO" id="GO:0015276">
    <property type="term" value="F:ligand-gated monoatomic ion channel activity"/>
    <property type="evidence" value="ECO:0007669"/>
    <property type="project" value="InterPro"/>
</dbReference>
<dbReference type="AlphaFoldDB" id="A0A559JFK6"/>
<dbReference type="InterPro" id="IPR001638">
    <property type="entry name" value="Solute-binding_3/MltF_N"/>
</dbReference>
<dbReference type="RefSeq" id="WP_144703446.1">
    <property type="nucleotide sequence ID" value="NZ_VNJJ01000008.1"/>
</dbReference>
<name>A0A559JFK6_9BACL</name>
<comment type="similarity">
    <text evidence="2 4">Belongs to the bacterial solute-binding protein 3 family.</text>
</comment>
<proteinExistence type="inferred from homology"/>
<keyword evidence="9" id="KW-1185">Reference proteome</keyword>
<dbReference type="PROSITE" id="PS51257">
    <property type="entry name" value="PROKAR_LIPOPROTEIN"/>
    <property type="match status" value="1"/>
</dbReference>
<dbReference type="Proteomes" id="UP000316330">
    <property type="component" value="Unassembled WGS sequence"/>
</dbReference>
<comment type="caution">
    <text evidence="8">The sequence shown here is derived from an EMBL/GenBank/DDBJ whole genome shotgun (WGS) entry which is preliminary data.</text>
</comment>
<dbReference type="InterPro" id="IPR018313">
    <property type="entry name" value="SBP_3_CS"/>
</dbReference>
<dbReference type="SMART" id="SM00079">
    <property type="entry name" value="PBPe"/>
    <property type="match status" value="1"/>
</dbReference>
<dbReference type="PANTHER" id="PTHR35936:SF19">
    <property type="entry name" value="AMINO-ACID-BINDING PROTEIN YXEM-RELATED"/>
    <property type="match status" value="1"/>
</dbReference>
<reference evidence="8 9" key="1">
    <citation type="submission" date="2019-07" db="EMBL/GenBank/DDBJ databases">
        <authorList>
            <person name="Kim J."/>
        </authorList>
    </citation>
    <scope>NUCLEOTIDE SEQUENCE [LARGE SCALE GENOMIC DNA]</scope>
    <source>
        <strain evidence="8 9">G13</strain>
    </source>
</reference>
<evidence type="ECO:0000256" key="5">
    <source>
        <dbReference type="SAM" id="SignalP"/>
    </source>
</evidence>
<evidence type="ECO:0000259" key="6">
    <source>
        <dbReference type="SMART" id="SM00062"/>
    </source>
</evidence>
<feature type="chain" id="PRO_5021822538" evidence="5">
    <location>
        <begin position="22"/>
        <end position="279"/>
    </location>
</feature>
<organism evidence="8 9">
    <name type="scientific">Cohnella terricola</name>
    <dbReference type="NCBI Taxonomy" id="1289167"/>
    <lineage>
        <taxon>Bacteria</taxon>
        <taxon>Bacillati</taxon>
        <taxon>Bacillota</taxon>
        <taxon>Bacilli</taxon>
        <taxon>Bacillales</taxon>
        <taxon>Paenibacillaceae</taxon>
        <taxon>Cohnella</taxon>
    </lineage>
</organism>
<feature type="domain" description="Ionotropic glutamate receptor C-terminal" evidence="7">
    <location>
        <begin position="45"/>
        <end position="271"/>
    </location>
</feature>
<keyword evidence="3 5" id="KW-0732">Signal</keyword>
<dbReference type="SMART" id="SM00062">
    <property type="entry name" value="PBPb"/>
    <property type="match status" value="1"/>
</dbReference>
<evidence type="ECO:0000313" key="9">
    <source>
        <dbReference type="Proteomes" id="UP000316330"/>
    </source>
</evidence>
<accession>A0A559JFK6</accession>
<dbReference type="OrthoDB" id="8613538at2"/>
<evidence type="ECO:0000256" key="1">
    <source>
        <dbReference type="ARBA" id="ARBA00004196"/>
    </source>
</evidence>
<dbReference type="InterPro" id="IPR001320">
    <property type="entry name" value="Iontro_rcpt_C"/>
</dbReference>
<evidence type="ECO:0000256" key="4">
    <source>
        <dbReference type="RuleBase" id="RU003744"/>
    </source>
</evidence>
<comment type="subcellular location">
    <subcellularLocation>
        <location evidence="1">Cell envelope</location>
    </subcellularLocation>
</comment>
<evidence type="ECO:0000256" key="2">
    <source>
        <dbReference type="ARBA" id="ARBA00010333"/>
    </source>
</evidence>
<dbReference type="PANTHER" id="PTHR35936">
    <property type="entry name" value="MEMBRANE-BOUND LYTIC MUREIN TRANSGLYCOSYLASE F"/>
    <property type="match status" value="1"/>
</dbReference>
<dbReference type="Pfam" id="PF00497">
    <property type="entry name" value="SBP_bac_3"/>
    <property type="match status" value="1"/>
</dbReference>
<evidence type="ECO:0000313" key="8">
    <source>
        <dbReference type="EMBL" id="TVX98664.1"/>
    </source>
</evidence>
<evidence type="ECO:0000256" key="3">
    <source>
        <dbReference type="ARBA" id="ARBA00022729"/>
    </source>
</evidence>
<feature type="signal peptide" evidence="5">
    <location>
        <begin position="1"/>
        <end position="21"/>
    </location>
</feature>
<evidence type="ECO:0000259" key="7">
    <source>
        <dbReference type="SMART" id="SM00079"/>
    </source>
</evidence>
<feature type="domain" description="Solute-binding protein family 3/N-terminal" evidence="6">
    <location>
        <begin position="45"/>
        <end position="272"/>
    </location>
</feature>
<sequence length="279" mass="30943">MRNFKKLSVLLVMSTLILILAACGDKKENVGSPEASGNSKAKKDVLVVGSSGIYPPFISVDKDGKAQGYDVDVLELVGEALGYKIKWEFAEFSGIFGMLDTGKIDTVANLIAMTDARREKYDFSTPYAYSGATLVVREDNTSINSIEDLKGKKVGVLLGNNLHTFLENWNKENGNEIIITPYQDVSGTYNEVALGRLDAFIDVKITAASRIRNEGLPLKLYGEDYLINFDYGFPFVRSDENKEFLEAFSVEIQKLQDSGKLKELSDKWSAIDVTIPHKK</sequence>
<dbReference type="EMBL" id="VNJJ01000008">
    <property type="protein sequence ID" value="TVX98664.1"/>
    <property type="molecule type" value="Genomic_DNA"/>
</dbReference>